<feature type="compositionally biased region" description="Polar residues" evidence="1">
    <location>
        <begin position="65"/>
        <end position="76"/>
    </location>
</feature>
<gene>
    <name evidence="2" type="ORF">NDU88_003609</name>
</gene>
<keyword evidence="3" id="KW-1185">Reference proteome</keyword>
<evidence type="ECO:0000256" key="1">
    <source>
        <dbReference type="SAM" id="MobiDB-lite"/>
    </source>
</evidence>
<feature type="region of interest" description="Disordered" evidence="1">
    <location>
        <begin position="61"/>
        <end position="83"/>
    </location>
</feature>
<feature type="region of interest" description="Disordered" evidence="1">
    <location>
        <begin position="126"/>
        <end position="161"/>
    </location>
</feature>
<name>A0AAV7MR22_PLEWA</name>
<sequence>MAYYAEEDEYYQDETEMPIEHQMKERLIQAHVQVSVNQALIKALKPFTNPLVKFGQRELMGRPPSESQVRQNQSSGVGLAPRARVGPVSSAELFTQMATSVFKDHEYGTGATLDLSEFFPTTTVPCAEASHSSSSHTSDLEQAEAGPKQPTKRKRKRRYTMSESISQNNFLFDPEDIIHPSSTEWDPCMEVAHYVQERLRKRFDKDVRNTLRFECPLPSLLGKVADAPELDPSFPALFKSGTAAAGVGAVLNAGHLTSKYFGLVQSPGRNAIY</sequence>
<evidence type="ECO:0000313" key="3">
    <source>
        <dbReference type="Proteomes" id="UP001066276"/>
    </source>
</evidence>
<proteinExistence type="predicted"/>
<comment type="caution">
    <text evidence="2">The sequence shown here is derived from an EMBL/GenBank/DDBJ whole genome shotgun (WGS) entry which is preliminary data.</text>
</comment>
<protein>
    <submittedName>
        <fullName evidence="2">Uncharacterized protein</fullName>
    </submittedName>
</protein>
<dbReference type="EMBL" id="JANPWB010000013">
    <property type="protein sequence ID" value="KAJ1106206.1"/>
    <property type="molecule type" value="Genomic_DNA"/>
</dbReference>
<reference evidence="2" key="1">
    <citation type="journal article" date="2022" name="bioRxiv">
        <title>Sequencing and chromosome-scale assembly of the giantPleurodeles waltlgenome.</title>
        <authorList>
            <person name="Brown T."/>
            <person name="Elewa A."/>
            <person name="Iarovenko S."/>
            <person name="Subramanian E."/>
            <person name="Araus A.J."/>
            <person name="Petzold A."/>
            <person name="Susuki M."/>
            <person name="Suzuki K.-i.T."/>
            <person name="Hayashi T."/>
            <person name="Toyoda A."/>
            <person name="Oliveira C."/>
            <person name="Osipova E."/>
            <person name="Leigh N.D."/>
            <person name="Simon A."/>
            <person name="Yun M.H."/>
        </authorList>
    </citation>
    <scope>NUCLEOTIDE SEQUENCE</scope>
    <source>
        <strain evidence="2">20211129_DDA</strain>
        <tissue evidence="2">Liver</tissue>
    </source>
</reference>
<organism evidence="2 3">
    <name type="scientific">Pleurodeles waltl</name>
    <name type="common">Iberian ribbed newt</name>
    <dbReference type="NCBI Taxonomy" id="8319"/>
    <lineage>
        <taxon>Eukaryota</taxon>
        <taxon>Metazoa</taxon>
        <taxon>Chordata</taxon>
        <taxon>Craniata</taxon>
        <taxon>Vertebrata</taxon>
        <taxon>Euteleostomi</taxon>
        <taxon>Amphibia</taxon>
        <taxon>Batrachia</taxon>
        <taxon>Caudata</taxon>
        <taxon>Salamandroidea</taxon>
        <taxon>Salamandridae</taxon>
        <taxon>Pleurodelinae</taxon>
        <taxon>Pleurodeles</taxon>
    </lineage>
</organism>
<evidence type="ECO:0000313" key="2">
    <source>
        <dbReference type="EMBL" id="KAJ1106206.1"/>
    </source>
</evidence>
<dbReference type="Proteomes" id="UP001066276">
    <property type="component" value="Chromosome 9"/>
</dbReference>
<feature type="compositionally biased region" description="Basic residues" evidence="1">
    <location>
        <begin position="150"/>
        <end position="159"/>
    </location>
</feature>
<dbReference type="AlphaFoldDB" id="A0AAV7MR22"/>
<accession>A0AAV7MR22</accession>